<feature type="signal peptide" evidence="1">
    <location>
        <begin position="1"/>
        <end position="25"/>
    </location>
</feature>
<dbReference type="InterPro" id="IPR007484">
    <property type="entry name" value="Peptidase_M28"/>
</dbReference>
<dbReference type="PANTHER" id="PTHR12147:SF26">
    <property type="entry name" value="PEPTIDASE M28 DOMAIN-CONTAINING PROTEIN"/>
    <property type="match status" value="1"/>
</dbReference>
<dbReference type="Gene3D" id="3.40.630.10">
    <property type="entry name" value="Zn peptidases"/>
    <property type="match status" value="1"/>
</dbReference>
<keyword evidence="5" id="KW-1185">Reference proteome</keyword>
<evidence type="ECO:0000313" key="4">
    <source>
        <dbReference type="EMBL" id="GGZ92564.1"/>
    </source>
</evidence>
<reference evidence="4" key="1">
    <citation type="journal article" date="2014" name="Int. J. Syst. Evol. Microbiol.">
        <title>Complete genome sequence of Corynebacterium casei LMG S-19264T (=DSM 44701T), isolated from a smear-ripened cheese.</title>
        <authorList>
            <consortium name="US DOE Joint Genome Institute (JGI-PGF)"/>
            <person name="Walter F."/>
            <person name="Albersmeier A."/>
            <person name="Kalinowski J."/>
            <person name="Ruckert C."/>
        </authorList>
    </citation>
    <scope>NUCLEOTIDE SEQUENCE</scope>
    <source>
        <strain evidence="4">KCTC 32422</strain>
    </source>
</reference>
<sequence>MRRLHAATLLAAPLLALSLTAAARAEAPVFDPEAVRAHVTFLADDLMEGREGGSRGYDIAANYVASQYLGMGLQPVNGSYFQNLILRMAKLDGTPALTLRFGGQELRIDDTAQVLIRPSLAEQQVALDAPLVFAGYGLDHPELGLKDYAGLDVKGKIVVVLSGYPKGMNSEQGAHLNAEKALMAMKRGAVGMITVPTLQETKRLAWDRRKAQAGSSAKGWVGTDGKAFVRASGIRAGATLNPEMAAKLFAAAGKPLDTILAEADVAGKRPKGFALRASGRIEVASTWTDRPSANVVAMLPGSDPALADEVVVMTAHLDHIGDHGTAEDKIANGALDNASGVATMLEVAKALVKDKTNGKDAPRRPILFAAVTAEEGGLIGSDYLARNPVTGTGKPVAVVNFDMPVLLYRFTDVIAFGAEASTLGPIVAESAAKAGIKLSPDPLPEEGLFTRSDHYRFVQQGVPSVFLMTGFEGPGEKAFKDFLATHYHKPSDDLKLPIDWQAGAKFAEVNYHIIRGIADATEQPRWYAGNLFGKEFAPTAPKAPRP</sequence>
<comment type="caution">
    <text evidence="4">The sequence shown here is derived from an EMBL/GenBank/DDBJ whole genome shotgun (WGS) entry which is preliminary data.</text>
</comment>
<dbReference type="Gene3D" id="3.50.30.30">
    <property type="match status" value="1"/>
</dbReference>
<evidence type="ECO:0000313" key="5">
    <source>
        <dbReference type="Proteomes" id="UP000634139"/>
    </source>
</evidence>
<proteinExistence type="predicted"/>
<evidence type="ECO:0000259" key="2">
    <source>
        <dbReference type="Pfam" id="PF02225"/>
    </source>
</evidence>
<feature type="domain" description="PA" evidence="2">
    <location>
        <begin position="129"/>
        <end position="200"/>
    </location>
</feature>
<dbReference type="Pfam" id="PF04389">
    <property type="entry name" value="Peptidase_M28"/>
    <property type="match status" value="1"/>
</dbReference>
<name>A0A918RBR0_9SPHN</name>
<dbReference type="GO" id="GO:0004177">
    <property type="term" value="F:aminopeptidase activity"/>
    <property type="evidence" value="ECO:0007669"/>
    <property type="project" value="UniProtKB-KW"/>
</dbReference>
<keyword evidence="4" id="KW-0645">Protease</keyword>
<dbReference type="SUPFAM" id="SSF52025">
    <property type="entry name" value="PA domain"/>
    <property type="match status" value="1"/>
</dbReference>
<keyword evidence="4" id="KW-0378">Hydrolase</keyword>
<keyword evidence="4" id="KW-0031">Aminopeptidase</keyword>
<gene>
    <name evidence="4" type="ORF">GCM10011617_10130</name>
</gene>
<dbReference type="RefSeq" id="WP_189539339.1">
    <property type="nucleotide sequence ID" value="NZ_BMZD01000002.1"/>
</dbReference>
<dbReference type="AlphaFoldDB" id="A0A918RBR0"/>
<dbReference type="InterPro" id="IPR046450">
    <property type="entry name" value="PA_dom_sf"/>
</dbReference>
<reference evidence="4" key="2">
    <citation type="submission" date="2020-09" db="EMBL/GenBank/DDBJ databases">
        <authorList>
            <person name="Sun Q."/>
            <person name="Kim S."/>
        </authorList>
    </citation>
    <scope>NUCLEOTIDE SEQUENCE</scope>
    <source>
        <strain evidence="4">KCTC 32422</strain>
    </source>
</reference>
<dbReference type="InterPro" id="IPR003137">
    <property type="entry name" value="PA_domain"/>
</dbReference>
<dbReference type="PANTHER" id="PTHR12147">
    <property type="entry name" value="METALLOPEPTIDASE M28 FAMILY MEMBER"/>
    <property type="match status" value="1"/>
</dbReference>
<evidence type="ECO:0000256" key="1">
    <source>
        <dbReference type="SAM" id="SignalP"/>
    </source>
</evidence>
<dbReference type="SUPFAM" id="SSF53187">
    <property type="entry name" value="Zn-dependent exopeptidases"/>
    <property type="match status" value="1"/>
</dbReference>
<dbReference type="CDD" id="cd04820">
    <property type="entry name" value="PA_M28_1_1"/>
    <property type="match status" value="1"/>
</dbReference>
<organism evidence="4 5">
    <name type="scientific">Novosphingobium arvoryzae</name>
    <dbReference type="NCBI Taxonomy" id="1256514"/>
    <lineage>
        <taxon>Bacteria</taxon>
        <taxon>Pseudomonadati</taxon>
        <taxon>Pseudomonadota</taxon>
        <taxon>Alphaproteobacteria</taxon>
        <taxon>Sphingomonadales</taxon>
        <taxon>Sphingomonadaceae</taxon>
        <taxon>Novosphingobium</taxon>
    </lineage>
</organism>
<keyword evidence="1" id="KW-0732">Signal</keyword>
<evidence type="ECO:0000259" key="3">
    <source>
        <dbReference type="Pfam" id="PF04389"/>
    </source>
</evidence>
<protein>
    <submittedName>
        <fullName evidence="4">Aminopeptidase</fullName>
    </submittedName>
</protein>
<accession>A0A918RBR0</accession>
<dbReference type="GO" id="GO:0008235">
    <property type="term" value="F:metalloexopeptidase activity"/>
    <property type="evidence" value="ECO:0007669"/>
    <property type="project" value="InterPro"/>
</dbReference>
<dbReference type="EMBL" id="BMZD01000002">
    <property type="protein sequence ID" value="GGZ92564.1"/>
    <property type="molecule type" value="Genomic_DNA"/>
</dbReference>
<dbReference type="Proteomes" id="UP000634139">
    <property type="component" value="Unassembled WGS sequence"/>
</dbReference>
<dbReference type="Pfam" id="PF02225">
    <property type="entry name" value="PA"/>
    <property type="match status" value="1"/>
</dbReference>
<dbReference type="GO" id="GO:0006508">
    <property type="term" value="P:proteolysis"/>
    <property type="evidence" value="ECO:0007669"/>
    <property type="project" value="InterPro"/>
</dbReference>
<dbReference type="InterPro" id="IPR045175">
    <property type="entry name" value="M28_fam"/>
</dbReference>
<feature type="chain" id="PRO_5036734909" evidence="1">
    <location>
        <begin position="26"/>
        <end position="546"/>
    </location>
</feature>
<feature type="domain" description="Peptidase M28" evidence="3">
    <location>
        <begin position="294"/>
        <end position="512"/>
    </location>
</feature>